<dbReference type="Gene3D" id="3.30.565.10">
    <property type="entry name" value="Histidine kinase-like ATPase, C-terminal domain"/>
    <property type="match status" value="1"/>
</dbReference>
<dbReference type="RefSeq" id="WP_122182370.1">
    <property type="nucleotide sequence ID" value="NZ_RFFJ01000010.1"/>
</dbReference>
<feature type="domain" description="Histidine kinase/HSP90-like ATPase" evidence="4">
    <location>
        <begin position="240"/>
        <end position="333"/>
    </location>
</feature>
<dbReference type="PANTHER" id="PTHR24421">
    <property type="entry name" value="NITRATE/NITRITE SENSOR PROTEIN NARX-RELATED"/>
    <property type="match status" value="1"/>
</dbReference>
<evidence type="ECO:0000313" key="6">
    <source>
        <dbReference type="Proteomes" id="UP000278673"/>
    </source>
</evidence>
<evidence type="ECO:0000313" key="5">
    <source>
        <dbReference type="EMBL" id="RMI45189.1"/>
    </source>
</evidence>
<keyword evidence="2" id="KW-0418">Kinase</keyword>
<evidence type="ECO:0000256" key="3">
    <source>
        <dbReference type="ARBA" id="ARBA00023012"/>
    </source>
</evidence>
<reference evidence="5 6" key="1">
    <citation type="submission" date="2018-10" db="EMBL/GenBank/DDBJ databases">
        <title>Isolation, diversity and antifungal activity of actinobacteria from wheat.</title>
        <authorList>
            <person name="Han C."/>
        </authorList>
    </citation>
    <scope>NUCLEOTIDE SEQUENCE [LARGE SCALE GENOMIC DNA]</scope>
    <source>
        <strain evidence="5 6">NEAU-YY642</strain>
    </source>
</reference>
<accession>A0A3M2M6V5</accession>
<evidence type="ECO:0000256" key="2">
    <source>
        <dbReference type="ARBA" id="ARBA00022777"/>
    </source>
</evidence>
<dbReference type="CDD" id="cd16917">
    <property type="entry name" value="HATPase_UhpB-NarQ-NarX-like"/>
    <property type="match status" value="1"/>
</dbReference>
<name>A0A3M2M6V5_9ACTN</name>
<keyword evidence="3" id="KW-0902">Two-component regulatory system</keyword>
<dbReference type="InterPro" id="IPR003594">
    <property type="entry name" value="HATPase_dom"/>
</dbReference>
<keyword evidence="6" id="KW-1185">Reference proteome</keyword>
<dbReference type="InterPro" id="IPR050482">
    <property type="entry name" value="Sensor_HK_TwoCompSys"/>
</dbReference>
<dbReference type="InterPro" id="IPR011712">
    <property type="entry name" value="Sig_transdc_His_kin_sub3_dim/P"/>
</dbReference>
<dbReference type="Pfam" id="PF02518">
    <property type="entry name" value="HATPase_c"/>
    <property type="match status" value="1"/>
</dbReference>
<comment type="caution">
    <text evidence="5">The sequence shown here is derived from an EMBL/GenBank/DDBJ whole genome shotgun (WGS) entry which is preliminary data.</text>
</comment>
<dbReference type="Gene3D" id="1.20.5.1930">
    <property type="match status" value="1"/>
</dbReference>
<dbReference type="EMBL" id="RFFJ01000010">
    <property type="protein sequence ID" value="RMI45189.1"/>
    <property type="molecule type" value="Genomic_DNA"/>
</dbReference>
<organism evidence="5 6">
    <name type="scientific">Streptomyces triticirhizae</name>
    <dbReference type="NCBI Taxonomy" id="2483353"/>
    <lineage>
        <taxon>Bacteria</taxon>
        <taxon>Bacillati</taxon>
        <taxon>Actinomycetota</taxon>
        <taxon>Actinomycetes</taxon>
        <taxon>Kitasatosporales</taxon>
        <taxon>Streptomycetaceae</taxon>
        <taxon>Streptomyces</taxon>
    </lineage>
</organism>
<dbReference type="GO" id="GO:0046983">
    <property type="term" value="F:protein dimerization activity"/>
    <property type="evidence" value="ECO:0007669"/>
    <property type="project" value="InterPro"/>
</dbReference>
<dbReference type="GO" id="GO:0016020">
    <property type="term" value="C:membrane"/>
    <property type="evidence" value="ECO:0007669"/>
    <property type="project" value="InterPro"/>
</dbReference>
<dbReference type="SUPFAM" id="SSF55874">
    <property type="entry name" value="ATPase domain of HSP90 chaperone/DNA topoisomerase II/histidine kinase"/>
    <property type="match status" value="1"/>
</dbReference>
<dbReference type="Pfam" id="PF07730">
    <property type="entry name" value="HisKA_3"/>
    <property type="match status" value="1"/>
</dbReference>
<gene>
    <name evidence="5" type="ORF">EBN88_03925</name>
</gene>
<dbReference type="InterPro" id="IPR036890">
    <property type="entry name" value="HATPase_C_sf"/>
</dbReference>
<sequence>MGNYAAELERTASPLARDTGLLNGCLTQAEYVLDDCVRALRTGEVHLDVTNLPRVDLMADKFVTHQLQPGDYLEASHVFVEVASVEVQRVLLDTACPADLREVATRTLVRGAARRTRFLAGFYDAASLDTIDEIRLLERRSLARDVHDGIGNGLTLALRLVDGALGRGGEPAELASRLRRARQVLLDTLSQAQEVICQLRRQDPALGIFEALRMFRDHAGCGTTAVDLRLSGDDWRVPDTSRKEIYLILCEALRNALAHAEAERVTVTVTVADTEVVAEVADDGCGFDLTPPGAGGYGLRSMSDRAALLGGTCRVFSEVGVGTRVRLGVPLRGE</sequence>
<dbReference type="Proteomes" id="UP000278673">
    <property type="component" value="Unassembled WGS sequence"/>
</dbReference>
<dbReference type="SMART" id="SM00387">
    <property type="entry name" value="HATPase_c"/>
    <property type="match status" value="1"/>
</dbReference>
<protein>
    <recommendedName>
        <fullName evidence="4">Histidine kinase/HSP90-like ATPase domain-containing protein</fullName>
    </recommendedName>
</protein>
<evidence type="ECO:0000259" key="4">
    <source>
        <dbReference type="SMART" id="SM00387"/>
    </source>
</evidence>
<dbReference type="AlphaFoldDB" id="A0A3M2M6V5"/>
<evidence type="ECO:0000256" key="1">
    <source>
        <dbReference type="ARBA" id="ARBA00022679"/>
    </source>
</evidence>
<keyword evidence="1" id="KW-0808">Transferase</keyword>
<proteinExistence type="predicted"/>
<dbReference type="GO" id="GO:0000155">
    <property type="term" value="F:phosphorelay sensor kinase activity"/>
    <property type="evidence" value="ECO:0007669"/>
    <property type="project" value="InterPro"/>
</dbReference>